<organism evidence="1 2">
    <name type="scientific">Flavobacterium nackdongense</name>
    <dbReference type="NCBI Taxonomy" id="2547394"/>
    <lineage>
        <taxon>Bacteria</taxon>
        <taxon>Pseudomonadati</taxon>
        <taxon>Bacteroidota</taxon>
        <taxon>Flavobacteriia</taxon>
        <taxon>Flavobacteriales</taxon>
        <taxon>Flavobacteriaceae</taxon>
        <taxon>Flavobacterium</taxon>
    </lineage>
</organism>
<reference evidence="2" key="1">
    <citation type="submission" date="2019-03" db="EMBL/GenBank/DDBJ databases">
        <title>Flavobacterium sp.</title>
        <authorList>
            <person name="Kim H."/>
        </authorList>
    </citation>
    <scope>NUCLEOTIDE SEQUENCE [LARGE SCALE GENOMIC DNA]</scope>
    <source>
        <strain evidence="2">GS13</strain>
    </source>
</reference>
<sequence>MFNFKTTKKQIEIFERNVAEILKTNFPAIHESWVSSSNDYSLQFLKKPSGIYLSRNLSNDNFEPKSENKAANFDIYGLKVFNKKRKEYEEVTLFFNSNLLTLIELKSPTRFHANYDYEKLQIGKLSSKEVFDQNQDEKITLAILKDISKEKLSQLDIEKAIEIEINKNVYYTILDMDEGNYIAVNKSGKVYRLNHKNIEKVKEIANDIVAFFNLYKGNKSNLMQLMY</sequence>
<evidence type="ECO:0000313" key="2">
    <source>
        <dbReference type="Proteomes" id="UP000291124"/>
    </source>
</evidence>
<dbReference type="KEGG" id="fnk:E1750_06160"/>
<name>A0A4P6Y910_9FLAO</name>
<keyword evidence="2" id="KW-1185">Reference proteome</keyword>
<accession>A0A4P6Y910</accession>
<proteinExistence type="predicted"/>
<dbReference type="Proteomes" id="UP000291124">
    <property type="component" value="Chromosome"/>
</dbReference>
<dbReference type="AlphaFoldDB" id="A0A4P6Y910"/>
<dbReference type="OrthoDB" id="665151at2"/>
<dbReference type="RefSeq" id="WP_133275935.1">
    <property type="nucleotide sequence ID" value="NZ_CP037933.1"/>
</dbReference>
<gene>
    <name evidence="1" type="ORF">E1750_06160</name>
</gene>
<protein>
    <submittedName>
        <fullName evidence="1">Uncharacterized protein</fullName>
    </submittedName>
</protein>
<dbReference type="EMBL" id="CP037933">
    <property type="protein sequence ID" value="QBN18408.1"/>
    <property type="molecule type" value="Genomic_DNA"/>
</dbReference>
<evidence type="ECO:0000313" key="1">
    <source>
        <dbReference type="EMBL" id="QBN18408.1"/>
    </source>
</evidence>